<dbReference type="AlphaFoldDB" id="X6P842"/>
<evidence type="ECO:0000313" key="9">
    <source>
        <dbReference type="Proteomes" id="UP000023152"/>
    </source>
</evidence>
<keyword evidence="9" id="KW-1185">Reference proteome</keyword>
<feature type="non-terminal residue" evidence="8">
    <location>
        <position position="1"/>
    </location>
</feature>
<evidence type="ECO:0000256" key="2">
    <source>
        <dbReference type="ARBA" id="ARBA00022692"/>
    </source>
</evidence>
<dbReference type="OrthoDB" id="431720at2759"/>
<evidence type="ECO:0000256" key="1">
    <source>
        <dbReference type="ARBA" id="ARBA00004141"/>
    </source>
</evidence>
<dbReference type="GO" id="GO:0001518">
    <property type="term" value="C:voltage-gated sodium channel complex"/>
    <property type="evidence" value="ECO:0007669"/>
    <property type="project" value="TreeGrafter"/>
</dbReference>
<comment type="subcellular location">
    <subcellularLocation>
        <location evidence="1">Membrane</location>
        <topology evidence="1">Multi-pass membrane protein</topology>
    </subcellularLocation>
</comment>
<evidence type="ECO:0000259" key="7">
    <source>
        <dbReference type="Pfam" id="PF00520"/>
    </source>
</evidence>
<evidence type="ECO:0000313" key="8">
    <source>
        <dbReference type="EMBL" id="ETO34239.1"/>
    </source>
</evidence>
<feature type="region of interest" description="Disordered" evidence="5">
    <location>
        <begin position="248"/>
        <end position="280"/>
    </location>
</feature>
<name>X6P842_RETFI</name>
<gene>
    <name evidence="8" type="ORF">RFI_02855</name>
</gene>
<organism evidence="8 9">
    <name type="scientific">Reticulomyxa filosa</name>
    <dbReference type="NCBI Taxonomy" id="46433"/>
    <lineage>
        <taxon>Eukaryota</taxon>
        <taxon>Sar</taxon>
        <taxon>Rhizaria</taxon>
        <taxon>Retaria</taxon>
        <taxon>Foraminifera</taxon>
        <taxon>Monothalamids</taxon>
        <taxon>Reticulomyxidae</taxon>
        <taxon>Reticulomyxa</taxon>
    </lineage>
</organism>
<feature type="domain" description="Ion transport" evidence="7">
    <location>
        <begin position="2"/>
        <end position="173"/>
    </location>
</feature>
<evidence type="ECO:0000256" key="3">
    <source>
        <dbReference type="ARBA" id="ARBA00022989"/>
    </source>
</evidence>
<dbReference type="GO" id="GO:0005248">
    <property type="term" value="F:voltage-gated sodium channel activity"/>
    <property type="evidence" value="ECO:0007669"/>
    <property type="project" value="TreeGrafter"/>
</dbReference>
<dbReference type="SUPFAM" id="SSF81324">
    <property type="entry name" value="Voltage-gated potassium channels"/>
    <property type="match status" value="1"/>
</dbReference>
<dbReference type="PANTHER" id="PTHR10037">
    <property type="entry name" value="VOLTAGE-GATED CATION CHANNEL CALCIUM AND SODIUM"/>
    <property type="match status" value="1"/>
</dbReference>
<dbReference type="Proteomes" id="UP000023152">
    <property type="component" value="Unassembled WGS sequence"/>
</dbReference>
<sequence length="346" mass="39920">GYIRDNWNKFDFTISVVGVIGLASGSSFRLSVFRLFRIGRLLRLVHQAQTLKILFYTLIESAPSLWNVGLLLVVIFFIYAIIGMNLFGLANIDPSVRRQANFDTFVNSYALLYRVATQDDWDVVYAAYLNAYRGKSRLFTVYLFFISFFIFGTAVLINLFIAVVLESFRENKEAFSRDEKLEPIKVWRNLWVWFEPEAKGKLNVEIFLTLLRLSPNPVGFNDDNPFENLMFATQQLKKLKHKKSIQGKSAKSLPGFENNKAPSPVNSPPPEDDGAGERFGKRRSNSFILSRKLLAMIPMTDRQKRMKELEKKVSHKDMLLRLRRLKLMVHRKKAMTATYLTSAYGM</sequence>
<dbReference type="Pfam" id="PF00520">
    <property type="entry name" value="Ion_trans"/>
    <property type="match status" value="1"/>
</dbReference>
<dbReference type="Gene3D" id="1.10.287.70">
    <property type="match status" value="1"/>
</dbReference>
<keyword evidence="2 6" id="KW-0812">Transmembrane</keyword>
<feature type="transmembrane region" description="Helical" evidence="6">
    <location>
        <begin position="53"/>
        <end position="82"/>
    </location>
</feature>
<dbReference type="Gene3D" id="1.20.120.350">
    <property type="entry name" value="Voltage-gated potassium channels. Chain C"/>
    <property type="match status" value="1"/>
</dbReference>
<evidence type="ECO:0000256" key="5">
    <source>
        <dbReference type="SAM" id="MobiDB-lite"/>
    </source>
</evidence>
<feature type="transmembrane region" description="Helical" evidence="6">
    <location>
        <begin position="12"/>
        <end position="32"/>
    </location>
</feature>
<dbReference type="PANTHER" id="PTHR10037:SF62">
    <property type="entry name" value="SODIUM CHANNEL PROTEIN 60E"/>
    <property type="match status" value="1"/>
</dbReference>
<protein>
    <submittedName>
        <fullName evidence="8">Voltage-gated cation channel</fullName>
    </submittedName>
</protein>
<evidence type="ECO:0000256" key="4">
    <source>
        <dbReference type="ARBA" id="ARBA00023136"/>
    </source>
</evidence>
<comment type="caution">
    <text evidence="8">The sequence shown here is derived from an EMBL/GenBank/DDBJ whole genome shotgun (WGS) entry which is preliminary data.</text>
</comment>
<dbReference type="OMA" id="FENLMFA"/>
<proteinExistence type="predicted"/>
<feature type="transmembrane region" description="Helical" evidence="6">
    <location>
        <begin position="139"/>
        <end position="165"/>
    </location>
</feature>
<dbReference type="EMBL" id="ASPP01002745">
    <property type="protein sequence ID" value="ETO34239.1"/>
    <property type="molecule type" value="Genomic_DNA"/>
</dbReference>
<keyword evidence="4 6" id="KW-0472">Membrane</keyword>
<dbReference type="InterPro" id="IPR027359">
    <property type="entry name" value="Volt_channel_dom_sf"/>
</dbReference>
<dbReference type="InterPro" id="IPR043203">
    <property type="entry name" value="VGCC_Ca_Na"/>
</dbReference>
<evidence type="ECO:0000256" key="6">
    <source>
        <dbReference type="SAM" id="Phobius"/>
    </source>
</evidence>
<accession>X6P842</accession>
<dbReference type="InterPro" id="IPR005821">
    <property type="entry name" value="Ion_trans_dom"/>
</dbReference>
<keyword evidence="3 6" id="KW-1133">Transmembrane helix</keyword>
<reference evidence="8 9" key="1">
    <citation type="journal article" date="2013" name="Curr. Biol.">
        <title>The Genome of the Foraminiferan Reticulomyxa filosa.</title>
        <authorList>
            <person name="Glockner G."/>
            <person name="Hulsmann N."/>
            <person name="Schleicher M."/>
            <person name="Noegel A.A."/>
            <person name="Eichinger L."/>
            <person name="Gallinger C."/>
            <person name="Pawlowski J."/>
            <person name="Sierra R."/>
            <person name="Euteneuer U."/>
            <person name="Pillet L."/>
            <person name="Moustafa A."/>
            <person name="Platzer M."/>
            <person name="Groth M."/>
            <person name="Szafranski K."/>
            <person name="Schliwa M."/>
        </authorList>
    </citation>
    <scope>NUCLEOTIDE SEQUENCE [LARGE SCALE GENOMIC DNA]</scope>
</reference>